<dbReference type="PROSITE" id="PS50525">
    <property type="entry name" value="RDRP_SSRNA_NEG_SEG"/>
    <property type="match status" value="1"/>
</dbReference>
<feature type="domain" description="RdRp catalytic" evidence="1">
    <location>
        <begin position="943"/>
        <end position="1119"/>
    </location>
</feature>
<name>A0A1L3KPH9_9VIRU</name>
<organism evidence="2">
    <name type="scientific">Hubei diptera virus 7</name>
    <dbReference type="NCBI Taxonomy" id="1922888"/>
    <lineage>
        <taxon>Viruses</taxon>
        <taxon>Riboviria</taxon>
    </lineage>
</organism>
<dbReference type="InterPro" id="IPR007322">
    <property type="entry name" value="RNA_pol_bunyavir"/>
</dbReference>
<evidence type="ECO:0000313" key="2">
    <source>
        <dbReference type="EMBL" id="APG79296.1"/>
    </source>
</evidence>
<accession>A0A1L3KPH9</accession>
<reference evidence="2" key="1">
    <citation type="journal article" date="2016" name="Nature">
        <title>Redefining the invertebrate RNA virosphere.</title>
        <authorList>
            <person name="Shi M."/>
            <person name="Lin X.D."/>
            <person name="Tian J.H."/>
            <person name="Chen L.J."/>
            <person name="Chen X."/>
            <person name="Li C.X."/>
            <person name="Qin X.C."/>
            <person name="Li J."/>
            <person name="Cao J.P."/>
            <person name="Eden J.S."/>
            <person name="Buchmann J."/>
            <person name="Wang W."/>
            <person name="Xu J."/>
            <person name="Holmes E.C."/>
            <person name="Zhang Y.Z."/>
        </authorList>
    </citation>
    <scope>NUCLEOTIDE SEQUENCE</scope>
    <source>
        <strain evidence="2">SCM173098</strain>
    </source>
</reference>
<proteinExistence type="predicted"/>
<dbReference type="InterPro" id="IPR007099">
    <property type="entry name" value="RNA-dir_pol_NSvirus"/>
</dbReference>
<dbReference type="GO" id="GO:0039694">
    <property type="term" value="P:viral RNA genome replication"/>
    <property type="evidence" value="ECO:0007669"/>
    <property type="project" value="InterPro"/>
</dbReference>
<dbReference type="EMBL" id="KX884807">
    <property type="protein sequence ID" value="APG79296.1"/>
    <property type="molecule type" value="Genomic_RNA"/>
</dbReference>
<dbReference type="GO" id="GO:0003968">
    <property type="term" value="F:RNA-directed RNA polymerase activity"/>
    <property type="evidence" value="ECO:0007669"/>
    <property type="project" value="UniProtKB-KW"/>
</dbReference>
<dbReference type="Pfam" id="PF04196">
    <property type="entry name" value="Bunya_RdRp"/>
    <property type="match status" value="1"/>
</dbReference>
<keyword evidence="2" id="KW-0808">Transferase</keyword>
<dbReference type="GO" id="GO:0006351">
    <property type="term" value="P:DNA-templated transcription"/>
    <property type="evidence" value="ECO:0007669"/>
    <property type="project" value="InterPro"/>
</dbReference>
<keyword evidence="2" id="KW-0696">RNA-directed RNA polymerase</keyword>
<protein>
    <submittedName>
        <fullName evidence="2">RNA-dependent RNA polymerase</fullName>
    </submittedName>
</protein>
<evidence type="ECO:0000259" key="1">
    <source>
        <dbReference type="PROSITE" id="PS50525"/>
    </source>
</evidence>
<sequence>MESSIGKMFSHIGQIDRDSKQDNNIRPLSGLHDTLLDLNININNDLTPERAVQLFTNIRDIRHNNWLEYLNQVKAKDYFNFIDTKVSTFISFLNGLGLDVEVPTNMLNKTPDILLYDSDTGVVYVGDVTVTNSPGAARATKYEKYRPIAESIRKSGVIVIDSQFAVKYDLSNLRQLLMNFRNINLIITENEKLESYKHFSLLANDMMSRVRENCTNNRDFNELLKINDRVKEEANFLVELDAELDNIDVSPYLPSASEIDIIDMVKTETDKINPDEYFADNVEPSLQSLNEVIDSNKGKKHMEPKASIKILDNSQDIELENNHNLISSYISDILRGNDDDIQDYILHILPTAPQNKLMSEIYVNNVNSRDIGKISRYAENKVFGPYQYKMTSSSSNFIIRKLEVNLNKGKKERNTKDEPAQIDLDYMIDYYKDINQSMIHYGNISNKPRVMDDSWDARTKFENDNTMEMRDIYNYVCHTNAAQLTQSISMLYSRLIHLSTNQGMRDNVFVPPNSSFICIIPKNHAPVTSKNVDMPFLFITRYKKGKYIPTCEYEYYYEGDEYIYLVSKLCRLNMEKIVNWSNSSYKLISTSCYLLNRCSSLMEIKNKVVGCIMYMILDTHQKTSEYLDLLKYVSFMPFSDISRLPELIKDKFDLLLKTKLDAWMLESLRQFIEELGDKDKLKAKKPKIKTFNTNIVTTSLGIDMNLPSFLDRKVRHNSPSDFIEEIGLIYTVRPKHLYGSQFMDKSITDTCKWNLEYEKEVLNYGKWATDGVGDGPFPFNSKFCYSSDAIFYAEQLSVKRYGVTKAQVENNLIKGTYFHYMHENCTLRGCTKSKDIRDNKIDIHTTSLDACIDMYREHKFDNKACRAIETAKRSIISGFRQEYSMSEKDQRGGGRPIATPTLGTKAELMMVEKPEASKGKYMDNNIIVPDKNKAQEQCKTYKSALEEGIRQKFKYVYQLTEDQTKYSENDNPLKYLAYIRSNESLSDNAKKLQISVINRLLNRVHLIKRLPKNVKNDPNLHKFIVDDEKTLGVMAIIGWPQGMLNFISTSVHSAADLWITYAYNKAYPNNRVYTKGLVHSDDSWAVICTNSLHDFKKFVIFRMLAKKLFCLKLNEKKLWGSSYMGELVSNYNLNGNVHLSVAKTIANSFGNLTYQCWPIDVSNQVSSIQQCYRQGATVPDLIMMATILRQQLMSSYKVKGTQLELLDDLPVDIGGYPDVSAFELAVNGINSHYKKILNKLEREPRSKSSIVIKQCLKWSLRADTICHNAQRFHPDIINAANDIEKIAFEDPSPKWSDEDYENLQLPSRGDVFRAIRHIFPKSSKLAKTITNIRSLEYKGDGLEMIITRPESLSQSLGHLVSRAQSKLFELASSKYTQNTRRLAINQSIQSSGKIIRVGKLPPMTFNEMYNVAMKCGTFDKIGSGVLSEAFNDGDEMVETCHNVVYMSESVPTDNDKRKVINRMPFIEDKFNTIAKFTDVLLRIIDGFDNGNRLFRYSKPTVELNTIDKDCDLLKKRFNSYFRYYAPEVACSLIMQQKLSSSKTRLWMQPYLRTDNIIVYLEDLYGKTMNKRVNYSVKTIMSSNYSNSYDKDLVQTMYSTLILNKIYPNSFVMNQISGLDVKNAIDDVDYSKLNDNDKLKYGVCQVLINNSDDALRLYSKNKTYRQEYLVRQVYRNGTYHGDYKVICKQKDIVATFQGDNKSVSITVNKPDIPSILNIMKKFVTINFKHHSYEHAGSWGLKDFWTSGFKLTETYLTWWSSVSTTITHIQTERSIPIIINPDLLYPTETSEAEPDGFSFDSSLRVINCIINRKRIRLDNIHQSFSLPMRKNVLLEPDVLQGFDVQSLYSSGVIEATVLNNPHLITKSDAKSLLEGSIGLINNKPIIISFIHLISKVLRQNYNPHYTREVKTVEMTDTVLTGANLDELVEIDDSTSPDDLTSLALEYSSSVSRVGRIHHTGDLLTIICSAYIGTVNIDKKLSFIHHLIKDPNITSWGKMIRDKNNEVTLSMIMDVIDKGYADFMTDLELYSFIIVSRLDIKESWESIKLSNLGLIYDSIADNSESIKRLVNKYIENINENVFCGKLLFLETLLDLDSDE</sequence>
<keyword evidence="2" id="KW-0548">Nucleotidyltransferase</keyword>